<keyword evidence="2" id="KW-0378">Hydrolase</keyword>
<dbReference type="EMBL" id="BAABIP010000007">
    <property type="protein sequence ID" value="GAA4760753.1"/>
    <property type="molecule type" value="Genomic_DNA"/>
</dbReference>
<dbReference type="InterPro" id="IPR051201">
    <property type="entry name" value="Chloro_Bact_Ser_Proteases"/>
</dbReference>
<dbReference type="PANTHER" id="PTHR43343">
    <property type="entry name" value="PEPTIDASE S12"/>
    <property type="match status" value="1"/>
</dbReference>
<gene>
    <name evidence="3" type="ORF">GCM10023230_07120</name>
</gene>
<comment type="caution">
    <text evidence="3">The sequence shown here is derived from an EMBL/GenBank/DDBJ whole genome shotgun (WGS) entry which is preliminary data.</text>
</comment>
<dbReference type="SUPFAM" id="SSF50494">
    <property type="entry name" value="Trypsin-like serine proteases"/>
    <property type="match status" value="1"/>
</dbReference>
<name>A0ABP8ZPC3_9FLAO</name>
<evidence type="ECO:0000256" key="1">
    <source>
        <dbReference type="ARBA" id="ARBA00022670"/>
    </source>
</evidence>
<dbReference type="InterPro" id="IPR001940">
    <property type="entry name" value="Peptidase_S1C"/>
</dbReference>
<dbReference type="InterPro" id="IPR009003">
    <property type="entry name" value="Peptidase_S1_PA"/>
</dbReference>
<proteinExistence type="predicted"/>
<evidence type="ECO:0000256" key="2">
    <source>
        <dbReference type="ARBA" id="ARBA00022801"/>
    </source>
</evidence>
<keyword evidence="4" id="KW-1185">Reference proteome</keyword>
<dbReference type="Gene3D" id="2.40.10.120">
    <property type="match status" value="1"/>
</dbReference>
<evidence type="ECO:0000313" key="4">
    <source>
        <dbReference type="Proteomes" id="UP001500141"/>
    </source>
</evidence>
<accession>A0ABP8ZPC3</accession>
<keyword evidence="1" id="KW-0645">Protease</keyword>
<protein>
    <recommendedName>
        <fullName evidence="5">Trypsin-like serine protease</fullName>
    </recommendedName>
</protein>
<dbReference type="PANTHER" id="PTHR43343:SF3">
    <property type="entry name" value="PROTEASE DO-LIKE 8, CHLOROPLASTIC"/>
    <property type="match status" value="1"/>
</dbReference>
<evidence type="ECO:0000313" key="3">
    <source>
        <dbReference type="EMBL" id="GAA4760753.1"/>
    </source>
</evidence>
<reference evidence="4" key="1">
    <citation type="journal article" date="2019" name="Int. J. Syst. Evol. Microbiol.">
        <title>The Global Catalogue of Microorganisms (GCM) 10K type strain sequencing project: providing services to taxonomists for standard genome sequencing and annotation.</title>
        <authorList>
            <consortium name="The Broad Institute Genomics Platform"/>
            <consortium name="The Broad Institute Genome Sequencing Center for Infectious Disease"/>
            <person name="Wu L."/>
            <person name="Ma J."/>
        </authorList>
    </citation>
    <scope>NUCLEOTIDE SEQUENCE [LARGE SCALE GENOMIC DNA]</scope>
    <source>
        <strain evidence="4">JCM 18198</strain>
    </source>
</reference>
<dbReference type="Pfam" id="PF13365">
    <property type="entry name" value="Trypsin_2"/>
    <property type="match status" value="1"/>
</dbReference>
<dbReference type="PRINTS" id="PR00834">
    <property type="entry name" value="PROTEASES2C"/>
</dbReference>
<sequence length="482" mass="54539">MLFINFIYSQNSGSNFISTNPNAEIFDDNNQKIGNTPFDLKKLNKNIVKINIVKENFDTIKITLKEKRKDNMAFFNAIEECSSCLLDKGKNTEDLVLKMTKTFKETENTILVGIEVPIIKIDENQVLGELNGNKKKLKDKDIYRLLGYPENMEMRILNAFQNSYVNATFFSKKDSKKDVSNLQNPKIIFKPIVKNLNFKLSGKLHRDFSGPCFLECEWQVFDLSDLENPIKTFEIKTNYFRSGNNYELLLHDMIALSERELLEEESLHNLISTSQQKYLEKSKGSVIEIPLIQNRSYTNTSEMLKESVNSIVTVETEGKFGSGVFVTDNGYLITNYHVIEGQKPIFIKIDKDRKVKAELVKANKDFDLAILKVNANIKGLSFYDSDKTNLGEEVYAIGTPLDKKLIQTITKGIISGYREFNGVNFIQSDVSINSGNSGGPMLNNRGEIIGINTLKASGKNISGIGFSIPSNIVLKMLNIKTE</sequence>
<dbReference type="Proteomes" id="UP001500141">
    <property type="component" value="Unassembled WGS sequence"/>
</dbReference>
<evidence type="ECO:0008006" key="5">
    <source>
        <dbReference type="Google" id="ProtNLM"/>
    </source>
</evidence>
<organism evidence="3 4">
    <name type="scientific">Flavobacterium hankyongi</name>
    <dbReference type="NCBI Taxonomy" id="1176532"/>
    <lineage>
        <taxon>Bacteria</taxon>
        <taxon>Pseudomonadati</taxon>
        <taxon>Bacteroidota</taxon>
        <taxon>Flavobacteriia</taxon>
        <taxon>Flavobacteriales</taxon>
        <taxon>Flavobacteriaceae</taxon>
        <taxon>Flavobacterium</taxon>
    </lineage>
</organism>